<dbReference type="Pfam" id="PF03167">
    <property type="entry name" value="UDG"/>
    <property type="match status" value="1"/>
</dbReference>
<evidence type="ECO:0000256" key="5">
    <source>
        <dbReference type="PROSITE-ProRule" id="PRU10072"/>
    </source>
</evidence>
<keyword evidence="4" id="KW-0234">DNA repair</keyword>
<feature type="active site" description="Proton acceptor" evidence="5">
    <location>
        <position position="248"/>
    </location>
</feature>
<dbReference type="InterPro" id="IPR018085">
    <property type="entry name" value="Ura-DNA_Glyclase_AS"/>
</dbReference>
<feature type="domain" description="Uracil-DNA glycosylase-like" evidence="7">
    <location>
        <begin position="233"/>
        <end position="390"/>
    </location>
</feature>
<sequence>MEQATDTQLLNFCLNILRCSREEIQERYVSVRNLSKAVKEKVPIWETKQQLLVRICQDDVCSFDGELKRIFPDLELPKFEGKSLVLTREPRKILSVFVDNERIETLAKIGCIKNLESLAFSEEQLGEDTDQVIERIRCICPRIKISLHPEKETQVQKKKREEAPPATEEKKNVAKWEAVSLKKFTYHPKFLPKGWCDFFEEKKDHIDEISTVLKGERNKKITPPILSVWKAFQETPRDSVRAVILGQDPYPTPGNAMGLAFSVKKGKKPAASLKNIAEEAEKQGFKLSGSGDLTCWAKQGVLLLNTALTTIENERGAHIKTWGDFSRDVIKHLNEHCEGIVYILWGGDARKCRDIINAKKNLVLECAHPSPLSVEGFRGNNHFVLANEYLEKNGKQAIDWSF</sequence>
<dbReference type="Gene3D" id="3.40.470.10">
    <property type="entry name" value="Uracil-DNA glycosylase-like domain"/>
    <property type="match status" value="1"/>
</dbReference>
<dbReference type="InterPro" id="IPR036895">
    <property type="entry name" value="Uracil-DNA_glycosylase-like_sf"/>
</dbReference>
<evidence type="ECO:0000259" key="7">
    <source>
        <dbReference type="SMART" id="SM00986"/>
    </source>
</evidence>
<dbReference type="HAMAP" id="MF_00148">
    <property type="entry name" value="UDG"/>
    <property type="match status" value="1"/>
</dbReference>
<dbReference type="SUPFAM" id="SSF52141">
    <property type="entry name" value="Uracil-DNA glycosylase-like"/>
    <property type="match status" value="1"/>
</dbReference>
<dbReference type="CDD" id="cd10027">
    <property type="entry name" value="UDG-F1-like"/>
    <property type="match status" value="1"/>
</dbReference>
<keyword evidence="3" id="KW-0378">Hydrolase</keyword>
<dbReference type="SMART" id="SM00987">
    <property type="entry name" value="UreE_C"/>
    <property type="match status" value="1"/>
</dbReference>
<protein>
    <submittedName>
        <fullName evidence="8">Uracil-DNA glycosylase</fullName>
    </submittedName>
</protein>
<dbReference type="SMART" id="SM00986">
    <property type="entry name" value="UDG"/>
    <property type="match status" value="1"/>
</dbReference>
<dbReference type="NCBIfam" id="NF003588">
    <property type="entry name" value="PRK05254.1-1"/>
    <property type="match status" value="1"/>
</dbReference>
<dbReference type="InterPro" id="IPR002043">
    <property type="entry name" value="UDG_fam1"/>
</dbReference>
<evidence type="ECO:0000256" key="6">
    <source>
        <dbReference type="SAM" id="MobiDB-lite"/>
    </source>
</evidence>
<evidence type="ECO:0000313" key="9">
    <source>
        <dbReference type="Proteomes" id="UP000319438"/>
    </source>
</evidence>
<dbReference type="PROSITE" id="PS00130">
    <property type="entry name" value="U_DNA_GLYCOSYLASE"/>
    <property type="match status" value="1"/>
</dbReference>
<organism evidence="8 9">
    <name type="scientific">Port-miou virus</name>
    <dbReference type="NCBI Taxonomy" id="1733873"/>
    <lineage>
        <taxon>Viruses</taxon>
        <taxon>Varidnaviria</taxon>
        <taxon>Bamfordvirae</taxon>
        <taxon>Nucleocytoviricota</taxon>
        <taxon>Megaviricetes</taxon>
        <taxon>Pimascovirales</taxon>
        <taxon>Pimascovirales incertae sedis</taxon>
        <taxon>Marseilleviridae</taxon>
        <taxon>Losannavirus</taxon>
        <taxon>Losannavirus lausannense</taxon>
        <taxon>Lausannevirus</taxon>
    </lineage>
</organism>
<dbReference type="PANTHER" id="PTHR11264:SF0">
    <property type="entry name" value="URACIL-DNA GLYCOSYLASE"/>
    <property type="match status" value="1"/>
</dbReference>
<accession>A0A0N9PZC8</accession>
<reference evidence="8" key="1">
    <citation type="journal article" date="2015" name="Genome Announc.">
        <title>Complete Genome Sequence of a New Member of the Marseilleviridae Recovered from the Brackish Submarine Spring in the Cassis Port-Miou Calanque, France.</title>
        <authorList>
            <person name="Doutre G."/>
            <person name="Arfib B."/>
            <person name="Rochette P."/>
            <person name="Claverie J.M."/>
            <person name="Bonin P."/>
            <person name="Abergel C."/>
        </authorList>
    </citation>
    <scope>NUCLEOTIDE SEQUENCE [LARGE SCALE GENOMIC DNA]</scope>
    <source>
        <strain evidence="8">1</strain>
    </source>
</reference>
<dbReference type="GO" id="GO:0097510">
    <property type="term" value="P:base-excision repair, AP site formation via deaminated base removal"/>
    <property type="evidence" value="ECO:0007669"/>
    <property type="project" value="TreeGrafter"/>
</dbReference>
<feature type="region of interest" description="Disordered" evidence="6">
    <location>
        <begin position="151"/>
        <end position="170"/>
    </location>
</feature>
<name>A0A0N9PZC8_9VIRU</name>
<comment type="similarity">
    <text evidence="1">Belongs to the uracil-DNA glycosylase (UDG) superfamily. UNG family.</text>
</comment>
<proteinExistence type="inferred from homology"/>
<dbReference type="PANTHER" id="PTHR11264">
    <property type="entry name" value="URACIL-DNA GLYCOSYLASE"/>
    <property type="match status" value="1"/>
</dbReference>
<dbReference type="NCBIfam" id="TIGR00628">
    <property type="entry name" value="ung"/>
    <property type="match status" value="1"/>
</dbReference>
<keyword evidence="2" id="KW-0227">DNA damage</keyword>
<dbReference type="InterPro" id="IPR005122">
    <property type="entry name" value="Uracil-DNA_glycosylase-like"/>
</dbReference>
<dbReference type="Proteomes" id="UP000319438">
    <property type="component" value="Segment"/>
</dbReference>
<evidence type="ECO:0000256" key="3">
    <source>
        <dbReference type="ARBA" id="ARBA00022801"/>
    </source>
</evidence>
<evidence type="ECO:0000256" key="2">
    <source>
        <dbReference type="ARBA" id="ARBA00022763"/>
    </source>
</evidence>
<dbReference type="GO" id="GO:0004844">
    <property type="term" value="F:uracil DNA N-glycosylase activity"/>
    <property type="evidence" value="ECO:0007669"/>
    <property type="project" value="InterPro"/>
</dbReference>
<evidence type="ECO:0000313" key="8">
    <source>
        <dbReference type="EMBL" id="ALH07063.1"/>
    </source>
</evidence>
<evidence type="ECO:0000256" key="1">
    <source>
        <dbReference type="ARBA" id="ARBA00008184"/>
    </source>
</evidence>
<dbReference type="NCBIfam" id="NF003592">
    <property type="entry name" value="PRK05254.1-5"/>
    <property type="match status" value="1"/>
</dbReference>
<gene>
    <name evidence="8" type="ORF">PMV_365</name>
</gene>
<dbReference type="EMBL" id="KT428292">
    <property type="protein sequence ID" value="ALH07063.1"/>
    <property type="molecule type" value="Genomic_DNA"/>
</dbReference>
<evidence type="ECO:0000256" key="4">
    <source>
        <dbReference type="ARBA" id="ARBA00023204"/>
    </source>
</evidence>